<dbReference type="AlphaFoldDB" id="A0A292YDE9"/>
<reference evidence="3 4" key="1">
    <citation type="journal article" date="2017" name="Syst. Appl. Microbiol.">
        <title>Lebetimonas natsushimae sp. nov., a novel strictly anaerobic, moderately thermophilic chemoautotroph isolated from a deep-sea hydrothermal vent polychaete nest in the Mid-Okinawa Trough.</title>
        <authorList>
            <person name="Nagata R."/>
            <person name="Takaki Y."/>
            <person name="Tame A."/>
            <person name="Nunoura T."/>
            <person name="Muto H."/>
            <person name="Mino S."/>
            <person name="Sawayama S."/>
            <person name="Takai K."/>
            <person name="Nakagawa S."/>
        </authorList>
    </citation>
    <scope>NUCLEOTIDE SEQUENCE [LARGE SCALE GENOMIC DNA]</scope>
    <source>
        <strain evidence="3 4">HS1857</strain>
    </source>
</reference>
<dbReference type="Proteomes" id="UP000217944">
    <property type="component" value="Unassembled WGS sequence"/>
</dbReference>
<feature type="transmembrane region" description="Helical" evidence="1">
    <location>
        <begin position="85"/>
        <end position="102"/>
    </location>
</feature>
<feature type="transmembrane region" description="Helical" evidence="1">
    <location>
        <begin position="306"/>
        <end position="327"/>
    </location>
</feature>
<feature type="transmembrane region" description="Helical" evidence="1">
    <location>
        <begin position="232"/>
        <end position="258"/>
    </location>
</feature>
<keyword evidence="1" id="KW-1133">Transmembrane helix</keyword>
<feature type="transmembrane region" description="Helical" evidence="1">
    <location>
        <begin position="200"/>
        <end position="220"/>
    </location>
</feature>
<accession>A0A292YDE9</accession>
<feature type="domain" description="DUF4010" evidence="2">
    <location>
        <begin position="178"/>
        <end position="385"/>
    </location>
</feature>
<feature type="transmembrane region" description="Helical" evidence="1">
    <location>
        <begin position="264"/>
        <end position="285"/>
    </location>
</feature>
<sequence length="411" mass="46426">MIPLDLLYFLIVLVFSFLTGLELKTYRISKGIQKPHFGSTRTSTFIGILGFVFYKININLYILGFFSITLLYAIHYYFKNQNLRTSILSFLIISLVYSYSGILFKTNNIWIVAIIFVSIVFILNYKSHAKNIFSQINQTEIETFGKFILLSAVILPVLPKTPIKFLEISPFKIWLIVVIISSISYFSYIAQKFLFKNKSFLITGIFGGLYSSTATTVVLAKKAFSINANENILNIINSSIILATSMMYIRILVIAFIFNQTVFYNLFVPFLIFSLIGIIISLLLYKSESTIQAPIDDRNPLELGTAFVFALLFILMILITKFVTLNYGNIGLKILSFTVGFTDIDPFILSLLTGKFSVTINEIASAIIIAAGSNNILKAIYSYIFSKKITLKASLFLIFLGFINIIYGLII</sequence>
<dbReference type="RefSeq" id="WP_172413491.1">
    <property type="nucleotide sequence ID" value="NZ_BDME01000001.1"/>
</dbReference>
<feature type="transmembrane region" description="Helical" evidence="1">
    <location>
        <begin position="6"/>
        <end position="23"/>
    </location>
</feature>
<dbReference type="Pfam" id="PF13194">
    <property type="entry name" value="DUF4010"/>
    <property type="match status" value="1"/>
</dbReference>
<dbReference type="EMBL" id="BDME01000001">
    <property type="protein sequence ID" value="GAX87439.1"/>
    <property type="molecule type" value="Genomic_DNA"/>
</dbReference>
<keyword evidence="1" id="KW-0472">Membrane</keyword>
<evidence type="ECO:0000259" key="2">
    <source>
        <dbReference type="Pfam" id="PF13194"/>
    </source>
</evidence>
<proteinExistence type="predicted"/>
<name>A0A292YDE9_9BACT</name>
<gene>
    <name evidence="3" type="ORF">LNAT_P0735</name>
</gene>
<keyword evidence="4" id="KW-1185">Reference proteome</keyword>
<evidence type="ECO:0000256" key="1">
    <source>
        <dbReference type="SAM" id="Phobius"/>
    </source>
</evidence>
<comment type="caution">
    <text evidence="3">The sequence shown here is derived from an EMBL/GenBank/DDBJ whole genome shotgun (WGS) entry which is preliminary data.</text>
</comment>
<dbReference type="PANTHER" id="PTHR39084">
    <property type="entry name" value="MEMBRANE PROTEIN-RELATED"/>
    <property type="match status" value="1"/>
</dbReference>
<dbReference type="PANTHER" id="PTHR39084:SF1">
    <property type="entry name" value="DUF4010 DOMAIN-CONTAINING PROTEIN"/>
    <property type="match status" value="1"/>
</dbReference>
<evidence type="ECO:0000313" key="4">
    <source>
        <dbReference type="Proteomes" id="UP000217944"/>
    </source>
</evidence>
<protein>
    <recommendedName>
        <fullName evidence="2">DUF4010 domain-containing protein</fullName>
    </recommendedName>
</protein>
<dbReference type="InterPro" id="IPR025105">
    <property type="entry name" value="DUF4010"/>
</dbReference>
<feature type="transmembrane region" description="Helical" evidence="1">
    <location>
        <begin position="173"/>
        <end position="194"/>
    </location>
</feature>
<keyword evidence="1" id="KW-0812">Transmembrane</keyword>
<feature type="transmembrane region" description="Helical" evidence="1">
    <location>
        <begin position="393"/>
        <end position="410"/>
    </location>
</feature>
<evidence type="ECO:0000313" key="3">
    <source>
        <dbReference type="EMBL" id="GAX87439.1"/>
    </source>
</evidence>
<feature type="transmembrane region" description="Helical" evidence="1">
    <location>
        <begin position="108"/>
        <end position="125"/>
    </location>
</feature>
<organism evidence="3 4">
    <name type="scientific">Lebetimonas natsushimae</name>
    <dbReference type="NCBI Taxonomy" id="1936991"/>
    <lineage>
        <taxon>Bacteria</taxon>
        <taxon>Pseudomonadati</taxon>
        <taxon>Campylobacterota</taxon>
        <taxon>Epsilonproteobacteria</taxon>
        <taxon>Nautiliales</taxon>
        <taxon>Nautiliaceae</taxon>
        <taxon>Lebetimonas</taxon>
    </lineage>
</organism>